<dbReference type="EMBL" id="BPVZ01000066">
    <property type="protein sequence ID" value="GKV24630.1"/>
    <property type="molecule type" value="Genomic_DNA"/>
</dbReference>
<dbReference type="AlphaFoldDB" id="A0AAV5KJ38"/>
<reference evidence="3 5" key="1">
    <citation type="journal article" date="2021" name="Commun. Biol.">
        <title>The genome of Shorea leprosula (Dipterocarpaceae) highlights the ecological relevance of drought in aseasonal tropical rainforests.</title>
        <authorList>
            <person name="Ng K.K.S."/>
            <person name="Kobayashi M.J."/>
            <person name="Fawcett J.A."/>
            <person name="Hatakeyama M."/>
            <person name="Paape T."/>
            <person name="Ng C.H."/>
            <person name="Ang C.C."/>
            <person name="Tnah L.H."/>
            <person name="Lee C.T."/>
            <person name="Nishiyama T."/>
            <person name="Sese J."/>
            <person name="O'Brien M.J."/>
            <person name="Copetti D."/>
            <person name="Mohd Noor M.I."/>
            <person name="Ong R.C."/>
            <person name="Putra M."/>
            <person name="Sireger I.Z."/>
            <person name="Indrioko S."/>
            <person name="Kosugi Y."/>
            <person name="Izuno A."/>
            <person name="Isagi Y."/>
            <person name="Lee S.L."/>
            <person name="Shimizu K.K."/>
        </authorList>
    </citation>
    <scope>NUCLEOTIDE SEQUENCE [LARGE SCALE GENOMIC DNA]</scope>
    <source>
        <strain evidence="3">214</strain>
    </source>
</reference>
<feature type="region of interest" description="Disordered" evidence="1">
    <location>
        <begin position="42"/>
        <end position="70"/>
    </location>
</feature>
<keyword evidence="5" id="KW-1185">Reference proteome</keyword>
<sequence>MSTTSPTTTTPSAEWMQCYEQSAAFEEVGAASFSDATMVTTNLTSDGNLSPGSSSPVKSTRRRSRASKKAPTTLLNANASNFRALVQQFTGCPSRDLSRRGAINLNFAQGNDASAQSQSNVSASTMATFGTNYYFQQPGQPQPWPPQQQHHMFQNQQNDVHIDDVSTQGFRAEPYPNEHKNDGYFF</sequence>
<dbReference type="PANTHER" id="PTHR33179">
    <property type="entry name" value="VQ MOTIF-CONTAINING PROTEIN"/>
    <property type="match status" value="1"/>
</dbReference>
<dbReference type="EMBL" id="BPVZ01000066">
    <property type="protein sequence ID" value="GKV24635.1"/>
    <property type="molecule type" value="Genomic_DNA"/>
</dbReference>
<protein>
    <recommendedName>
        <fullName evidence="2">VQ domain-containing protein</fullName>
    </recommendedName>
</protein>
<comment type="caution">
    <text evidence="3">The sequence shown here is derived from an EMBL/GenBank/DDBJ whole genome shotgun (WGS) entry which is preliminary data.</text>
</comment>
<accession>A0AAV5KJ38</accession>
<dbReference type="InterPro" id="IPR008889">
    <property type="entry name" value="VQ"/>
</dbReference>
<feature type="domain" description="VQ" evidence="2">
    <location>
        <begin position="70"/>
        <end position="94"/>
    </location>
</feature>
<evidence type="ECO:0000313" key="3">
    <source>
        <dbReference type="EMBL" id="GKV24630.1"/>
    </source>
</evidence>
<evidence type="ECO:0000313" key="5">
    <source>
        <dbReference type="Proteomes" id="UP001054252"/>
    </source>
</evidence>
<dbReference type="PANTHER" id="PTHR33179:SF66">
    <property type="entry name" value="VQ MOTIF-CONTAINING PROTEIN 22-LIKE"/>
    <property type="match status" value="1"/>
</dbReference>
<proteinExistence type="predicted"/>
<dbReference type="Proteomes" id="UP001054252">
    <property type="component" value="Unassembled WGS sequence"/>
</dbReference>
<dbReference type="Pfam" id="PF05678">
    <property type="entry name" value="VQ"/>
    <property type="match status" value="1"/>
</dbReference>
<feature type="compositionally biased region" description="Polar residues" evidence="1">
    <location>
        <begin position="42"/>
        <end position="58"/>
    </location>
</feature>
<feature type="compositionally biased region" description="Basic residues" evidence="1">
    <location>
        <begin position="59"/>
        <end position="68"/>
    </location>
</feature>
<organism evidence="3 5">
    <name type="scientific">Rubroshorea leprosula</name>
    <dbReference type="NCBI Taxonomy" id="152421"/>
    <lineage>
        <taxon>Eukaryota</taxon>
        <taxon>Viridiplantae</taxon>
        <taxon>Streptophyta</taxon>
        <taxon>Embryophyta</taxon>
        <taxon>Tracheophyta</taxon>
        <taxon>Spermatophyta</taxon>
        <taxon>Magnoliopsida</taxon>
        <taxon>eudicotyledons</taxon>
        <taxon>Gunneridae</taxon>
        <taxon>Pentapetalae</taxon>
        <taxon>rosids</taxon>
        <taxon>malvids</taxon>
        <taxon>Malvales</taxon>
        <taxon>Dipterocarpaceae</taxon>
        <taxon>Rubroshorea</taxon>
    </lineage>
</organism>
<evidence type="ECO:0000256" key="1">
    <source>
        <dbReference type="SAM" id="MobiDB-lite"/>
    </source>
</evidence>
<evidence type="ECO:0000313" key="4">
    <source>
        <dbReference type="EMBL" id="GKV24635.1"/>
    </source>
</evidence>
<gene>
    <name evidence="3" type="ORF">SLEP1_g34216</name>
    <name evidence="4" type="ORF">SLEP1_g34220</name>
</gene>
<evidence type="ECO:0000259" key="2">
    <source>
        <dbReference type="Pfam" id="PF05678"/>
    </source>
</evidence>
<dbReference type="InterPro" id="IPR039609">
    <property type="entry name" value="VQ_15/22"/>
</dbReference>
<name>A0AAV5KJ38_9ROSI</name>